<sequence length="60" mass="6791">MQYSSYKLDCIWQFDELSNSSNVVKFFAGSYIFVKLNLAFMIVLQVGGNSANTSPYPQVE</sequence>
<proteinExistence type="predicted"/>
<evidence type="ECO:0000313" key="1">
    <source>
        <dbReference type="EMBL" id="EMM84232.1"/>
    </source>
</evidence>
<gene>
    <name evidence="1" type="ORF">LEP1GSC037_5214</name>
</gene>
<dbReference type="EMBL" id="AFLW02000025">
    <property type="protein sequence ID" value="EMM84232.1"/>
    <property type="molecule type" value="Genomic_DNA"/>
</dbReference>
<protein>
    <submittedName>
        <fullName evidence="1">Uncharacterized protein</fullName>
    </submittedName>
</protein>
<dbReference type="AlphaFoldDB" id="M6GLJ6"/>
<comment type="caution">
    <text evidence="1">The sequence shown here is derived from an EMBL/GenBank/DDBJ whole genome shotgun (WGS) entry which is preliminary data.</text>
</comment>
<evidence type="ECO:0000313" key="2">
    <source>
        <dbReference type="Proteomes" id="UP000012128"/>
    </source>
</evidence>
<name>M6GLJ6_LEPIR</name>
<reference evidence="1 2" key="1">
    <citation type="submission" date="2013-01" db="EMBL/GenBank/DDBJ databases">
        <authorList>
            <person name="Harkins D.M."/>
            <person name="Durkin A.S."/>
            <person name="Brinkac L.M."/>
            <person name="Haft D.H."/>
            <person name="Selengut J.D."/>
            <person name="Sanka R."/>
            <person name="DePew J."/>
            <person name="Purushe J."/>
            <person name="Hospenthal D.R."/>
            <person name="Murray C.K."/>
            <person name="Pimentel G."/>
            <person name="Wasfy M."/>
            <person name="Parker T."/>
            <person name="Miller R.S."/>
            <person name="Vinetz J.M."/>
            <person name="Sutton G.G."/>
            <person name="Nierman W.C."/>
            <person name="Fouts D.E."/>
        </authorList>
    </citation>
    <scope>NUCLEOTIDE SEQUENCE [LARGE SCALE GENOMIC DNA]</scope>
    <source>
        <strain evidence="1 2">2006001854</strain>
    </source>
</reference>
<accession>M6GLJ6</accession>
<dbReference type="Proteomes" id="UP000012128">
    <property type="component" value="Unassembled WGS sequence"/>
</dbReference>
<organism evidence="1 2">
    <name type="scientific">Leptospira interrogans str. 2006001854</name>
    <dbReference type="NCBI Taxonomy" id="1001590"/>
    <lineage>
        <taxon>Bacteria</taxon>
        <taxon>Pseudomonadati</taxon>
        <taxon>Spirochaetota</taxon>
        <taxon>Spirochaetia</taxon>
        <taxon>Leptospirales</taxon>
        <taxon>Leptospiraceae</taxon>
        <taxon>Leptospira</taxon>
    </lineage>
</organism>